<evidence type="ECO:0000313" key="5">
    <source>
        <dbReference type="EMBL" id="SDT61972.1"/>
    </source>
</evidence>
<dbReference type="Gene3D" id="3.20.20.370">
    <property type="entry name" value="Glycoside hydrolase/deacetylase"/>
    <property type="match status" value="1"/>
</dbReference>
<name>A0A1H2BV86_9MICC</name>
<dbReference type="SUPFAM" id="SSF88713">
    <property type="entry name" value="Glycoside hydrolase/deacetylase"/>
    <property type="match status" value="1"/>
</dbReference>
<evidence type="ECO:0000313" key="6">
    <source>
        <dbReference type="Proteomes" id="UP000198751"/>
    </source>
</evidence>
<evidence type="ECO:0000256" key="2">
    <source>
        <dbReference type="SAM" id="MobiDB-lite"/>
    </source>
</evidence>
<sequence length="498" mass="52463">MAARRRGQVRAVSGEHPGSGTAGPGNGTLASMQARASRRRVGLLAVSWIAVLAVLTGGASLMTANGGDRSGVAAGPQTSDPPTAGAAPLLSVSLTFDGGRSSQREAARILADHQLRATFFVNSGFIGAAGFLNQEDLHSLAEQHHEIGGYTVTLADLTAVEPGEAQRQVCSDRAKLSEWGFKVTSFAYPFGASSPAAEEIVSGCGYNSARGQDRIRSPHSCESCAPAETVRPEDPFNTRATAEVGRDWTLQGLQQTVEQAEAAGGWLQLAFYDIDDSGSPLSISPALFEQFAAWLDARTAQGTMGVRTVHEVIGKVAKPVVPGATAPPAGPGVNALRNPGLETPGKYGLPECWQVAGYGENSSELATLAPGFRDGTSRRLDVTGYKSGDAKLLPVLDLGACAPSVTAGHTYSLRAWYQSTARTQFAVYYRNAMGDWQFWTASPYFPARTTYGQAVWETPPVPDGAEAISFGLNLFSDGQLATDDYEMYDTVGAPPPAQ</sequence>
<organism evidence="5 6">
    <name type="scientific">Pseudarthrobacter equi</name>
    <dbReference type="NCBI Taxonomy" id="728066"/>
    <lineage>
        <taxon>Bacteria</taxon>
        <taxon>Bacillati</taxon>
        <taxon>Actinomycetota</taxon>
        <taxon>Actinomycetes</taxon>
        <taxon>Micrococcales</taxon>
        <taxon>Micrococcaceae</taxon>
        <taxon>Pseudarthrobacter</taxon>
    </lineage>
</organism>
<dbReference type="Pfam" id="PF01522">
    <property type="entry name" value="Polysacc_deac_1"/>
    <property type="match status" value="1"/>
</dbReference>
<keyword evidence="3" id="KW-1133">Transmembrane helix</keyword>
<dbReference type="Gene3D" id="2.60.120.260">
    <property type="entry name" value="Galactose-binding domain-like"/>
    <property type="match status" value="1"/>
</dbReference>
<dbReference type="InterPro" id="IPR051398">
    <property type="entry name" value="Polysacch_Deacetylase"/>
</dbReference>
<evidence type="ECO:0000256" key="3">
    <source>
        <dbReference type="SAM" id="Phobius"/>
    </source>
</evidence>
<dbReference type="EMBL" id="LT629779">
    <property type="protein sequence ID" value="SDT61972.1"/>
    <property type="molecule type" value="Genomic_DNA"/>
</dbReference>
<proteinExistence type="predicted"/>
<keyword evidence="6" id="KW-1185">Reference proteome</keyword>
<dbReference type="PANTHER" id="PTHR34216">
    <property type="match status" value="1"/>
</dbReference>
<keyword evidence="3" id="KW-0472">Membrane</keyword>
<dbReference type="Proteomes" id="UP000198751">
    <property type="component" value="Chromosome I"/>
</dbReference>
<feature type="transmembrane region" description="Helical" evidence="3">
    <location>
        <begin position="41"/>
        <end position="62"/>
    </location>
</feature>
<dbReference type="AlphaFoldDB" id="A0A1H2BV86"/>
<dbReference type="InterPro" id="IPR002509">
    <property type="entry name" value="NODB_dom"/>
</dbReference>
<feature type="region of interest" description="Disordered" evidence="2">
    <location>
        <begin position="1"/>
        <end position="31"/>
    </location>
</feature>
<keyword evidence="3" id="KW-0812">Transmembrane</keyword>
<dbReference type="CDD" id="cd10967">
    <property type="entry name" value="CE4_GLA_like_6s"/>
    <property type="match status" value="1"/>
</dbReference>
<evidence type="ECO:0000259" key="4">
    <source>
        <dbReference type="Pfam" id="PF01522"/>
    </source>
</evidence>
<dbReference type="InterPro" id="IPR011330">
    <property type="entry name" value="Glyco_hydro/deAcase_b/a-brl"/>
</dbReference>
<keyword evidence="1" id="KW-0732">Signal</keyword>
<feature type="domain" description="NodB homology" evidence="4">
    <location>
        <begin position="91"/>
        <end position="207"/>
    </location>
</feature>
<reference evidence="6" key="1">
    <citation type="submission" date="2016-10" db="EMBL/GenBank/DDBJ databases">
        <authorList>
            <person name="Varghese N."/>
            <person name="Submissions S."/>
        </authorList>
    </citation>
    <scope>NUCLEOTIDE SEQUENCE [LARGE SCALE GENOMIC DNA]</scope>
    <source>
        <strain evidence="6">IMMIB L-1606</strain>
    </source>
</reference>
<gene>
    <name evidence="5" type="ORF">SAMN04489743_4000</name>
</gene>
<dbReference type="PANTHER" id="PTHR34216:SF11">
    <property type="entry name" value="CHITOOLIGOSACCHARIDE DEACETYLASE"/>
    <property type="match status" value="1"/>
</dbReference>
<accession>A0A1H2BV86</accession>
<dbReference type="GO" id="GO:0005975">
    <property type="term" value="P:carbohydrate metabolic process"/>
    <property type="evidence" value="ECO:0007669"/>
    <property type="project" value="InterPro"/>
</dbReference>
<evidence type="ECO:0000256" key="1">
    <source>
        <dbReference type="ARBA" id="ARBA00022729"/>
    </source>
</evidence>
<dbReference type="GO" id="GO:0016810">
    <property type="term" value="F:hydrolase activity, acting on carbon-nitrogen (but not peptide) bonds"/>
    <property type="evidence" value="ECO:0007669"/>
    <property type="project" value="InterPro"/>
</dbReference>
<protein>
    <submittedName>
        <fullName evidence="5">Polysaccharide deacetylase</fullName>
    </submittedName>
</protein>